<dbReference type="EMBL" id="CZKA01000025">
    <property type="protein sequence ID" value="CUR55910.1"/>
    <property type="molecule type" value="Genomic_DNA"/>
</dbReference>
<dbReference type="InterPro" id="IPR036286">
    <property type="entry name" value="LexA/Signal_pep-like_sf"/>
</dbReference>
<proteinExistence type="predicted"/>
<sequence>MPDTRLHPYGFAVVHGRSMLPTLVDGDRLLVRHGADPEPGDLVVARFADGTLGVKRAVERRTTRSGAPGWWLLSDNPEEGVDSRHRGVVPGSSIVAVVRFRLWPLRRRSS</sequence>
<feature type="domain" description="Peptidase S24/S26A/S26B/S26C" evidence="1">
    <location>
        <begin position="10"/>
        <end position="78"/>
    </location>
</feature>
<dbReference type="Pfam" id="PF00717">
    <property type="entry name" value="Peptidase_S24"/>
    <property type="match status" value="1"/>
</dbReference>
<dbReference type="SUPFAM" id="SSF51306">
    <property type="entry name" value="LexA/Signal peptidase"/>
    <property type="match status" value="1"/>
</dbReference>
<gene>
    <name evidence="2" type="ORF">NOCA2310064</name>
</gene>
<protein>
    <submittedName>
        <fullName evidence="2">Peptidase S24, S26A and S26B</fullName>
    </submittedName>
</protein>
<dbReference type="AlphaFoldDB" id="A0A2P2C1M7"/>
<organism evidence="2">
    <name type="scientific">metagenome</name>
    <dbReference type="NCBI Taxonomy" id="256318"/>
    <lineage>
        <taxon>unclassified sequences</taxon>
        <taxon>metagenomes</taxon>
    </lineage>
</organism>
<evidence type="ECO:0000259" key="1">
    <source>
        <dbReference type="Pfam" id="PF00717"/>
    </source>
</evidence>
<accession>A0A2P2C1M7</accession>
<dbReference type="Gene3D" id="2.10.109.10">
    <property type="entry name" value="Umud Fragment, subunit A"/>
    <property type="match status" value="1"/>
</dbReference>
<dbReference type="InterPro" id="IPR015927">
    <property type="entry name" value="Peptidase_S24_S26A/B/C"/>
</dbReference>
<dbReference type="CDD" id="cd06462">
    <property type="entry name" value="Peptidase_S24_S26"/>
    <property type="match status" value="1"/>
</dbReference>
<evidence type="ECO:0000313" key="2">
    <source>
        <dbReference type="EMBL" id="CUR55910.1"/>
    </source>
</evidence>
<reference evidence="2" key="1">
    <citation type="submission" date="2015-08" db="EMBL/GenBank/DDBJ databases">
        <authorList>
            <person name="Babu N.S."/>
            <person name="Beckwith C.J."/>
            <person name="Beseler K.G."/>
            <person name="Brison A."/>
            <person name="Carone J.V."/>
            <person name="Caskin T.P."/>
            <person name="Diamond M."/>
            <person name="Durham M.E."/>
            <person name="Foxe J.M."/>
            <person name="Go M."/>
            <person name="Henderson B.A."/>
            <person name="Jones I.B."/>
            <person name="McGettigan J.A."/>
            <person name="Micheletti S.J."/>
            <person name="Nasrallah M.E."/>
            <person name="Ortiz D."/>
            <person name="Piller C.R."/>
            <person name="Privatt S.R."/>
            <person name="Schneider S.L."/>
            <person name="Sharp S."/>
            <person name="Smith T.C."/>
            <person name="Stanton J.D."/>
            <person name="Ullery H.E."/>
            <person name="Wilson R.J."/>
            <person name="Serrano M.G."/>
            <person name="Buck G."/>
            <person name="Lee V."/>
            <person name="Wang Y."/>
            <person name="Carvalho R."/>
            <person name="Voegtly L."/>
            <person name="Shi R."/>
            <person name="Duckworth R."/>
            <person name="Johnson A."/>
            <person name="Loviza R."/>
            <person name="Walstead R."/>
            <person name="Shah Z."/>
            <person name="Kiflezghi M."/>
            <person name="Wade K."/>
            <person name="Ball S.L."/>
            <person name="Bradley K.W."/>
            <person name="Asai D.J."/>
            <person name="Bowman C.A."/>
            <person name="Russell D.A."/>
            <person name="Pope W.H."/>
            <person name="Jacobs-Sera D."/>
            <person name="Hendrix R.W."/>
            <person name="Hatfull G.F."/>
        </authorList>
    </citation>
    <scope>NUCLEOTIDE SEQUENCE</scope>
</reference>
<name>A0A2P2C1M7_9ZZZZ</name>